<organism evidence="1 2">
    <name type="scientific">Glomus cerebriforme</name>
    <dbReference type="NCBI Taxonomy" id="658196"/>
    <lineage>
        <taxon>Eukaryota</taxon>
        <taxon>Fungi</taxon>
        <taxon>Fungi incertae sedis</taxon>
        <taxon>Mucoromycota</taxon>
        <taxon>Glomeromycotina</taxon>
        <taxon>Glomeromycetes</taxon>
        <taxon>Glomerales</taxon>
        <taxon>Glomeraceae</taxon>
        <taxon>Glomus</taxon>
    </lineage>
</organism>
<dbReference type="SUPFAM" id="SSF56112">
    <property type="entry name" value="Protein kinase-like (PK-like)"/>
    <property type="match status" value="1"/>
</dbReference>
<keyword evidence="2" id="KW-1185">Reference proteome</keyword>
<accession>A0A397SI53</accession>
<sequence>MMMPCMAPEILHRKEYTQNSDIYLLGIIINEMIFIIPHFNDESHTHYLTLDICCESRPTSYEVCDEIKNFIYDDDQDFKTS</sequence>
<dbReference type="AlphaFoldDB" id="A0A397SI53"/>
<name>A0A397SI53_9GLOM</name>
<dbReference type="OrthoDB" id="163159at2759"/>
<dbReference type="Proteomes" id="UP000265703">
    <property type="component" value="Unassembled WGS sequence"/>
</dbReference>
<reference evidence="1 2" key="1">
    <citation type="submission" date="2018-06" db="EMBL/GenBank/DDBJ databases">
        <title>Comparative genomics reveals the genomic features of Rhizophagus irregularis, R. cerebriforme, R. diaphanum and Gigaspora rosea, and their symbiotic lifestyle signature.</title>
        <authorList>
            <person name="Morin E."/>
            <person name="San Clemente H."/>
            <person name="Chen E.C.H."/>
            <person name="De La Providencia I."/>
            <person name="Hainaut M."/>
            <person name="Kuo A."/>
            <person name="Kohler A."/>
            <person name="Murat C."/>
            <person name="Tang N."/>
            <person name="Roy S."/>
            <person name="Loubradou J."/>
            <person name="Henrissat B."/>
            <person name="Grigoriev I.V."/>
            <person name="Corradi N."/>
            <person name="Roux C."/>
            <person name="Martin F.M."/>
        </authorList>
    </citation>
    <scope>NUCLEOTIDE SEQUENCE [LARGE SCALE GENOMIC DNA]</scope>
    <source>
        <strain evidence="1 2">DAOM 227022</strain>
    </source>
</reference>
<dbReference type="Gene3D" id="1.10.510.10">
    <property type="entry name" value="Transferase(Phosphotransferase) domain 1"/>
    <property type="match status" value="1"/>
</dbReference>
<protein>
    <recommendedName>
        <fullName evidence="3">Protein kinase domain-containing protein</fullName>
    </recommendedName>
</protein>
<dbReference type="EMBL" id="QKYT01000697">
    <property type="protein sequence ID" value="RIA82164.1"/>
    <property type="molecule type" value="Genomic_DNA"/>
</dbReference>
<evidence type="ECO:0000313" key="2">
    <source>
        <dbReference type="Proteomes" id="UP000265703"/>
    </source>
</evidence>
<dbReference type="InterPro" id="IPR011009">
    <property type="entry name" value="Kinase-like_dom_sf"/>
</dbReference>
<comment type="caution">
    <text evidence="1">The sequence shown here is derived from an EMBL/GenBank/DDBJ whole genome shotgun (WGS) entry which is preliminary data.</text>
</comment>
<gene>
    <name evidence="1" type="ORF">C1645_835797</name>
</gene>
<proteinExistence type="predicted"/>
<evidence type="ECO:0008006" key="3">
    <source>
        <dbReference type="Google" id="ProtNLM"/>
    </source>
</evidence>
<dbReference type="STRING" id="658196.A0A397SI53"/>
<evidence type="ECO:0000313" key="1">
    <source>
        <dbReference type="EMBL" id="RIA82164.1"/>
    </source>
</evidence>